<evidence type="ECO:0000313" key="1">
    <source>
        <dbReference type="EMBL" id="DAF99617.1"/>
    </source>
</evidence>
<name>A0A8S5UYQ9_9CAUD</name>
<protein>
    <submittedName>
        <fullName evidence="1">Uncharacterized protein</fullName>
    </submittedName>
</protein>
<dbReference type="EMBL" id="BK016169">
    <property type="protein sequence ID" value="DAF99617.1"/>
    <property type="molecule type" value="Genomic_DNA"/>
</dbReference>
<accession>A0A8S5UYQ9</accession>
<sequence length="30" mass="3628">MLMINIFRHRNRKTPVLFIYTKQGSVMTMT</sequence>
<organism evidence="1">
    <name type="scientific">Siphoviridae sp. ctkKt3</name>
    <dbReference type="NCBI Taxonomy" id="2825642"/>
    <lineage>
        <taxon>Viruses</taxon>
        <taxon>Duplodnaviria</taxon>
        <taxon>Heunggongvirae</taxon>
        <taxon>Uroviricota</taxon>
        <taxon>Caudoviricetes</taxon>
    </lineage>
</organism>
<proteinExistence type="predicted"/>
<reference evidence="1" key="1">
    <citation type="journal article" date="2021" name="Proc. Natl. Acad. Sci. U.S.A.">
        <title>A Catalog of Tens of Thousands of Viruses from Human Metagenomes Reveals Hidden Associations with Chronic Diseases.</title>
        <authorList>
            <person name="Tisza M.J."/>
            <person name="Buck C.B."/>
        </authorList>
    </citation>
    <scope>NUCLEOTIDE SEQUENCE</scope>
    <source>
        <strain evidence="1">CtkKt3</strain>
    </source>
</reference>